<dbReference type="EMBL" id="FLRB01000007">
    <property type="protein sequence ID" value="SBT20616.1"/>
    <property type="molecule type" value="Genomic_DNA"/>
</dbReference>
<dbReference type="Proteomes" id="UP000092840">
    <property type="component" value="Unassembled WGS sequence"/>
</dbReference>
<dbReference type="Proteomes" id="UP000092871">
    <property type="component" value="Unassembled WGS sequence"/>
</dbReference>
<name>A0A1C3JPS2_9GAMM</name>
<evidence type="ECO:0000313" key="3">
    <source>
        <dbReference type="EMBL" id="SBT20616.1"/>
    </source>
</evidence>
<evidence type="ECO:0000313" key="4">
    <source>
        <dbReference type="Proteomes" id="UP000092840"/>
    </source>
</evidence>
<keyword evidence="4" id="KW-1185">Reference proteome</keyword>
<feature type="transmembrane region" description="Helical" evidence="1">
    <location>
        <begin position="45"/>
        <end position="64"/>
    </location>
</feature>
<reference evidence="2 5" key="2">
    <citation type="submission" date="2016-06" db="EMBL/GenBank/DDBJ databases">
        <authorList>
            <person name="Kjaerup R.B."/>
            <person name="Dalgaard T.S."/>
            <person name="Juul-Madsen H.R."/>
        </authorList>
    </citation>
    <scope>NUCLEOTIDE SEQUENCE [LARGE SCALE GENOMIC DNA]</scope>
    <source>
        <strain evidence="2 5">CECT 5115</strain>
    </source>
</reference>
<dbReference type="Pfam" id="PF05437">
    <property type="entry name" value="AzlD"/>
    <property type="match status" value="1"/>
</dbReference>
<feature type="transmembrane region" description="Helical" evidence="1">
    <location>
        <begin position="6"/>
        <end position="25"/>
    </location>
</feature>
<feature type="transmembrane region" description="Helical" evidence="1">
    <location>
        <begin position="94"/>
        <end position="111"/>
    </location>
</feature>
<dbReference type="AlphaFoldDB" id="A0A1C3JPS2"/>
<evidence type="ECO:0000313" key="2">
    <source>
        <dbReference type="EMBL" id="SBT17077.1"/>
    </source>
</evidence>
<dbReference type="OrthoDB" id="9154314at2"/>
<keyword evidence="1" id="KW-0472">Membrane</keyword>
<accession>A0A1C3JPS2</accession>
<keyword evidence="1" id="KW-1133">Transmembrane helix</keyword>
<proteinExistence type="predicted"/>
<feature type="transmembrane region" description="Helical" evidence="1">
    <location>
        <begin position="70"/>
        <end position="87"/>
    </location>
</feature>
<keyword evidence="1" id="KW-0812">Transmembrane</keyword>
<dbReference type="RefSeq" id="WP_067033316.1">
    <property type="nucleotide sequence ID" value="NZ_FLRA01000006.1"/>
</dbReference>
<protein>
    <submittedName>
        <fullName evidence="2">Branched-chain amino acid transport protein (AzlD)</fullName>
    </submittedName>
</protein>
<dbReference type="EMBL" id="FLRA01000006">
    <property type="protein sequence ID" value="SBT17077.1"/>
    <property type="molecule type" value="Genomic_DNA"/>
</dbReference>
<organism evidence="2 5">
    <name type="scientific">Marinomonas gallaica</name>
    <dbReference type="NCBI Taxonomy" id="1806667"/>
    <lineage>
        <taxon>Bacteria</taxon>
        <taxon>Pseudomonadati</taxon>
        <taxon>Pseudomonadota</taxon>
        <taxon>Gammaproteobacteria</taxon>
        <taxon>Oceanospirillales</taxon>
        <taxon>Oceanospirillaceae</taxon>
        <taxon>Marinomonas</taxon>
    </lineage>
</organism>
<dbReference type="InterPro" id="IPR008407">
    <property type="entry name" value="Brnchd-chn_aa_trnsp_AzlD"/>
</dbReference>
<sequence length="112" mass="12088">MSSQTWVILISIALGTYLIRALPYLWMARKLNKQSAQGKTASTPIWLTILGPTMIAAMFGSSLVPVEPSPLSWVATAIGCGATYLMWRRTRSMGYPIVAGVLIFGALIVTLG</sequence>
<evidence type="ECO:0000256" key="1">
    <source>
        <dbReference type="SAM" id="Phobius"/>
    </source>
</evidence>
<gene>
    <name evidence="2" type="ORF">MGA5115_01165</name>
    <name evidence="3" type="ORF">MGA5116_01203</name>
</gene>
<evidence type="ECO:0000313" key="5">
    <source>
        <dbReference type="Proteomes" id="UP000092871"/>
    </source>
</evidence>
<reference evidence="3 4" key="1">
    <citation type="submission" date="2016-06" db="EMBL/GenBank/DDBJ databases">
        <authorList>
            <person name="Rodrigo-Torres L."/>
            <person name="Arahal D.R."/>
        </authorList>
    </citation>
    <scope>NUCLEOTIDE SEQUENCE [LARGE SCALE GENOMIC DNA]</scope>
    <source>
        <strain evidence="3 4">CECT 5116</strain>
    </source>
</reference>